<protein>
    <submittedName>
        <fullName evidence="2">Uncharacterized protein</fullName>
    </submittedName>
</protein>
<name>A0A6B0URG6_IXORI</name>
<reference evidence="2" key="1">
    <citation type="submission" date="2019-12" db="EMBL/GenBank/DDBJ databases">
        <title>An insight into the sialome of adult female Ixodes ricinus ticks feeding for 6 days.</title>
        <authorList>
            <person name="Perner J."/>
            <person name="Ribeiro J.M.C."/>
        </authorList>
    </citation>
    <scope>NUCLEOTIDE SEQUENCE</scope>
    <source>
        <strain evidence="2">Semi-engorged</strain>
        <tissue evidence="2">Salivary glands</tissue>
    </source>
</reference>
<proteinExistence type="predicted"/>
<dbReference type="EMBL" id="GIFC01010028">
    <property type="protein sequence ID" value="MXU92111.1"/>
    <property type="molecule type" value="Transcribed_RNA"/>
</dbReference>
<sequence>MKKKIRLFLLCFCPERGRSRSHSIPQREACNKKKRGKHLVGHFRTGGALLRGSLVRGSCTQPVEKRAPGSGRAPRGGRGARPSDRLGATSLLSSPRRWARRRRQGEGAAFGYSDNTLRSFQRPIPKDWY</sequence>
<organism evidence="2">
    <name type="scientific">Ixodes ricinus</name>
    <name type="common">Common tick</name>
    <name type="synonym">Acarus ricinus</name>
    <dbReference type="NCBI Taxonomy" id="34613"/>
    <lineage>
        <taxon>Eukaryota</taxon>
        <taxon>Metazoa</taxon>
        <taxon>Ecdysozoa</taxon>
        <taxon>Arthropoda</taxon>
        <taxon>Chelicerata</taxon>
        <taxon>Arachnida</taxon>
        <taxon>Acari</taxon>
        <taxon>Parasitiformes</taxon>
        <taxon>Ixodida</taxon>
        <taxon>Ixodoidea</taxon>
        <taxon>Ixodidae</taxon>
        <taxon>Ixodinae</taxon>
        <taxon>Ixodes</taxon>
    </lineage>
</organism>
<evidence type="ECO:0000313" key="2">
    <source>
        <dbReference type="EMBL" id="MXU92111.1"/>
    </source>
</evidence>
<evidence type="ECO:0000256" key="1">
    <source>
        <dbReference type="SAM" id="MobiDB-lite"/>
    </source>
</evidence>
<feature type="region of interest" description="Disordered" evidence="1">
    <location>
        <begin position="60"/>
        <end position="112"/>
    </location>
</feature>
<accession>A0A6B0URG6</accession>
<dbReference type="AlphaFoldDB" id="A0A6B0URG6"/>